<sequence>MNVLFDTGSANLIVPSAKCSSVACFLHAKYSSDYSSTYVANGAPVTLQYRTSNLTGILSTDTLTIGGIARIKNQTFTEYTREPGLAFAYTKYDAVLGLAFQALAIDNV</sequence>
<dbReference type="PANTHER" id="PTHR47966">
    <property type="entry name" value="BETA-SITE APP-CLEAVING ENZYME, ISOFORM A-RELATED"/>
    <property type="match status" value="1"/>
</dbReference>
<dbReference type="GO" id="GO:0004190">
    <property type="term" value="F:aspartic-type endopeptidase activity"/>
    <property type="evidence" value="ECO:0007669"/>
    <property type="project" value="InterPro"/>
</dbReference>
<name>A0A7R9KRR2_9ACAR</name>
<evidence type="ECO:0000313" key="3">
    <source>
        <dbReference type="EMBL" id="CAD7627722.1"/>
    </source>
</evidence>
<keyword evidence="4" id="KW-1185">Reference proteome</keyword>
<organism evidence="3">
    <name type="scientific">Medioppia subpectinata</name>
    <dbReference type="NCBI Taxonomy" id="1979941"/>
    <lineage>
        <taxon>Eukaryota</taxon>
        <taxon>Metazoa</taxon>
        <taxon>Ecdysozoa</taxon>
        <taxon>Arthropoda</taxon>
        <taxon>Chelicerata</taxon>
        <taxon>Arachnida</taxon>
        <taxon>Acari</taxon>
        <taxon>Acariformes</taxon>
        <taxon>Sarcoptiformes</taxon>
        <taxon>Oribatida</taxon>
        <taxon>Brachypylina</taxon>
        <taxon>Oppioidea</taxon>
        <taxon>Oppiidae</taxon>
        <taxon>Medioppia</taxon>
    </lineage>
</organism>
<feature type="non-terminal residue" evidence="3">
    <location>
        <position position="108"/>
    </location>
</feature>
<protein>
    <recommendedName>
        <fullName evidence="2">Peptidase A1 domain-containing protein</fullName>
    </recommendedName>
</protein>
<dbReference type="Pfam" id="PF00026">
    <property type="entry name" value="Asp"/>
    <property type="match status" value="1"/>
</dbReference>
<dbReference type="InterPro" id="IPR001461">
    <property type="entry name" value="Aspartic_peptidase_A1"/>
</dbReference>
<reference evidence="3" key="1">
    <citation type="submission" date="2020-11" db="EMBL/GenBank/DDBJ databases">
        <authorList>
            <person name="Tran Van P."/>
        </authorList>
    </citation>
    <scope>NUCLEOTIDE SEQUENCE</scope>
</reference>
<evidence type="ECO:0000313" key="4">
    <source>
        <dbReference type="Proteomes" id="UP000759131"/>
    </source>
</evidence>
<dbReference type="FunFam" id="2.40.70.10:FF:000008">
    <property type="entry name" value="Cathepsin D"/>
    <property type="match status" value="1"/>
</dbReference>
<dbReference type="OrthoDB" id="771136at2759"/>
<dbReference type="InterPro" id="IPR033121">
    <property type="entry name" value="PEPTIDASE_A1"/>
</dbReference>
<proteinExistence type="inferred from homology"/>
<dbReference type="EMBL" id="CAJPIZ010004987">
    <property type="protein sequence ID" value="CAG2108152.1"/>
    <property type="molecule type" value="Genomic_DNA"/>
</dbReference>
<dbReference type="AlphaFoldDB" id="A0A7R9KRR2"/>
<dbReference type="InterPro" id="IPR021109">
    <property type="entry name" value="Peptidase_aspartic_dom_sf"/>
</dbReference>
<dbReference type="Proteomes" id="UP000759131">
    <property type="component" value="Unassembled WGS sequence"/>
</dbReference>
<dbReference type="InterPro" id="IPR001969">
    <property type="entry name" value="Aspartic_peptidase_AS"/>
</dbReference>
<evidence type="ECO:0000256" key="1">
    <source>
        <dbReference type="ARBA" id="ARBA00007447"/>
    </source>
</evidence>
<evidence type="ECO:0000259" key="2">
    <source>
        <dbReference type="PROSITE" id="PS51767"/>
    </source>
</evidence>
<comment type="similarity">
    <text evidence="1">Belongs to the peptidase A1 family.</text>
</comment>
<gene>
    <name evidence="3" type="ORF">OSB1V03_LOCUS8147</name>
</gene>
<dbReference type="Gene3D" id="2.40.70.10">
    <property type="entry name" value="Acid Proteases"/>
    <property type="match status" value="1"/>
</dbReference>
<dbReference type="PANTHER" id="PTHR47966:SF51">
    <property type="entry name" value="BETA-SITE APP-CLEAVING ENZYME, ISOFORM A-RELATED"/>
    <property type="match status" value="1"/>
</dbReference>
<dbReference type="PROSITE" id="PS00141">
    <property type="entry name" value="ASP_PROTEASE"/>
    <property type="match status" value="1"/>
</dbReference>
<dbReference type="GO" id="GO:0006508">
    <property type="term" value="P:proteolysis"/>
    <property type="evidence" value="ECO:0007669"/>
    <property type="project" value="InterPro"/>
</dbReference>
<dbReference type="EMBL" id="OC859562">
    <property type="protein sequence ID" value="CAD7627722.1"/>
    <property type="molecule type" value="Genomic_DNA"/>
</dbReference>
<feature type="domain" description="Peptidase A1" evidence="2">
    <location>
        <begin position="1"/>
        <end position="108"/>
    </location>
</feature>
<accession>A0A7R9KRR2</accession>
<dbReference type="SUPFAM" id="SSF50630">
    <property type="entry name" value="Acid proteases"/>
    <property type="match status" value="1"/>
</dbReference>
<dbReference type="PROSITE" id="PS51767">
    <property type="entry name" value="PEPTIDASE_A1"/>
    <property type="match status" value="1"/>
</dbReference>